<dbReference type="EMBL" id="AP019736">
    <property type="protein sequence ID" value="BBL07094.1"/>
    <property type="molecule type" value="Genomic_DNA"/>
</dbReference>
<dbReference type="InterPro" id="IPR018673">
    <property type="entry name" value="DUF2141"/>
</dbReference>
<gene>
    <name evidence="2" type="ORF">A5CPEGH6_17320</name>
</gene>
<evidence type="ECO:0008006" key="4">
    <source>
        <dbReference type="Google" id="ProtNLM"/>
    </source>
</evidence>
<evidence type="ECO:0000256" key="1">
    <source>
        <dbReference type="SAM" id="MobiDB-lite"/>
    </source>
</evidence>
<feature type="region of interest" description="Disordered" evidence="1">
    <location>
        <begin position="117"/>
        <end position="152"/>
    </location>
</feature>
<dbReference type="RefSeq" id="WP_141429108.1">
    <property type="nucleotide sequence ID" value="NZ_AP019736.1"/>
</dbReference>
<protein>
    <recommendedName>
        <fullName evidence="4">DUF2141 domain-containing protein</fullName>
    </recommendedName>
</protein>
<name>A0A4Y1X2X7_9BACT</name>
<organism evidence="2 3">
    <name type="scientific">Alistipes dispar</name>
    <dbReference type="NCBI Taxonomy" id="2585119"/>
    <lineage>
        <taxon>Bacteria</taxon>
        <taxon>Pseudomonadati</taxon>
        <taxon>Bacteroidota</taxon>
        <taxon>Bacteroidia</taxon>
        <taxon>Bacteroidales</taxon>
        <taxon>Rikenellaceae</taxon>
        <taxon>Alistipes</taxon>
    </lineage>
</organism>
<accession>A0A4Y1X2X7</accession>
<dbReference type="KEGG" id="ada:A5CPEGH6_17320"/>
<dbReference type="AlphaFoldDB" id="A0A4Y1X2X7"/>
<dbReference type="OrthoDB" id="9788332at2"/>
<feature type="compositionally biased region" description="Low complexity" evidence="1">
    <location>
        <begin position="123"/>
        <end position="132"/>
    </location>
</feature>
<sequence length="152" mass="16627">MKTIIASAALLLCATASTRNLKITVSDLRSDKGRILWYIHGDARPRQGMEKPKSGSVAFSAEDFTADSVTLYLFHDENGNYRLDRRDDGKPAEGCCTRAIVLSAEKNEIRVRLRYEFPEEPAGEAAETPARAKIPAATSPAGTPDELDRGSE</sequence>
<dbReference type="Proteomes" id="UP000319374">
    <property type="component" value="Chromosome"/>
</dbReference>
<dbReference type="Pfam" id="PF09912">
    <property type="entry name" value="DUF2141"/>
    <property type="match status" value="1"/>
</dbReference>
<reference evidence="3" key="1">
    <citation type="submission" date="2019-06" db="EMBL/GenBank/DDBJ databases">
        <title>Alistipes onderdonkii subsp. vulgaris subsp. nov., Alistipes dispar sp. nov. and Alistipes communis sp. nov., isolated from human faeces, and creation of Alistipes onderdonkii subsp. onderdonkii subsp. nov.</title>
        <authorList>
            <person name="Sakamoto M."/>
            <person name="Ikeyama N."/>
            <person name="Ogata Y."/>
            <person name="Suda W."/>
            <person name="Iino T."/>
            <person name="Hattori M."/>
            <person name="Ohkuma M."/>
        </authorList>
    </citation>
    <scope>NUCLEOTIDE SEQUENCE [LARGE SCALE GENOMIC DNA]</scope>
    <source>
        <strain evidence="3">5CPEGH6</strain>
    </source>
</reference>
<keyword evidence="3" id="KW-1185">Reference proteome</keyword>
<dbReference type="GeneID" id="98673719"/>
<proteinExistence type="predicted"/>
<evidence type="ECO:0000313" key="2">
    <source>
        <dbReference type="EMBL" id="BBL07094.1"/>
    </source>
</evidence>
<evidence type="ECO:0000313" key="3">
    <source>
        <dbReference type="Proteomes" id="UP000319374"/>
    </source>
</evidence>